<dbReference type="SUPFAM" id="SSF56601">
    <property type="entry name" value="beta-lactamase/transpeptidase-like"/>
    <property type="match status" value="1"/>
</dbReference>
<comment type="catalytic activity">
    <reaction evidence="8">
        <text>[GlcNAc-(1-&gt;4)-Mur2Ac(oyl-L-Ala-gamma-D-Glu-L-Lys-D-Ala-D-Ala)](n)-di-trans,octa-cis-undecaprenyl diphosphate + beta-D-GlcNAc-(1-&gt;4)-Mur2Ac(oyl-L-Ala-gamma-D-Glu-L-Lys-D-Ala-D-Ala)-di-trans,octa-cis-undecaprenyl diphosphate = [GlcNAc-(1-&gt;4)-Mur2Ac(oyl-L-Ala-gamma-D-Glu-L-Lys-D-Ala-D-Ala)](n+1)-di-trans,octa-cis-undecaprenyl diphosphate + di-trans,octa-cis-undecaprenyl diphosphate + H(+)</text>
        <dbReference type="Rhea" id="RHEA:23708"/>
        <dbReference type="Rhea" id="RHEA-COMP:9602"/>
        <dbReference type="Rhea" id="RHEA-COMP:9603"/>
        <dbReference type="ChEBI" id="CHEBI:15378"/>
        <dbReference type="ChEBI" id="CHEBI:58405"/>
        <dbReference type="ChEBI" id="CHEBI:60033"/>
        <dbReference type="ChEBI" id="CHEBI:78435"/>
        <dbReference type="EC" id="2.4.99.28"/>
    </reaction>
</comment>
<dbReference type="GO" id="GO:0009002">
    <property type="term" value="F:serine-type D-Ala-D-Ala carboxypeptidase activity"/>
    <property type="evidence" value="ECO:0007669"/>
    <property type="project" value="UniProtKB-EC"/>
</dbReference>
<accession>A0A7X6MJR1</accession>
<dbReference type="Gene3D" id="1.10.3810.10">
    <property type="entry name" value="Biosynthetic peptidoglycan transglycosylase-like"/>
    <property type="match status" value="1"/>
</dbReference>
<keyword evidence="2" id="KW-0645">Protease</keyword>
<dbReference type="EMBL" id="JAAXPG010000031">
    <property type="protein sequence ID" value="NKZ01054.1"/>
    <property type="molecule type" value="Genomic_DNA"/>
</dbReference>
<evidence type="ECO:0000259" key="12">
    <source>
        <dbReference type="Pfam" id="PF00912"/>
    </source>
</evidence>
<dbReference type="InterPro" id="IPR012338">
    <property type="entry name" value="Beta-lactam/transpept-like"/>
</dbReference>
<dbReference type="InterPro" id="IPR050396">
    <property type="entry name" value="Glycosyltr_51/Transpeptidase"/>
</dbReference>
<keyword evidence="14" id="KW-1185">Reference proteome</keyword>
<feature type="compositionally biased region" description="Low complexity" evidence="9">
    <location>
        <begin position="133"/>
        <end position="148"/>
    </location>
</feature>
<dbReference type="Gene3D" id="3.40.710.10">
    <property type="entry name" value="DD-peptidase/beta-lactamase superfamily"/>
    <property type="match status" value="1"/>
</dbReference>
<dbReference type="RefSeq" id="WP_061083560.1">
    <property type="nucleotide sequence ID" value="NZ_JAAXPG010000031.1"/>
</dbReference>
<reference evidence="13 14" key="1">
    <citation type="submission" date="2020-04" db="EMBL/GenBank/DDBJ databases">
        <title>MicrobeNet Type strains.</title>
        <authorList>
            <person name="Nicholson A.C."/>
        </authorList>
    </citation>
    <scope>NUCLEOTIDE SEQUENCE [LARGE SCALE GENOMIC DNA]</scope>
    <source>
        <strain evidence="13 14">ATCC 23612</strain>
    </source>
</reference>
<evidence type="ECO:0000313" key="13">
    <source>
        <dbReference type="EMBL" id="NKZ01054.1"/>
    </source>
</evidence>
<dbReference type="InterPro" id="IPR001460">
    <property type="entry name" value="PCN-bd_Tpept"/>
</dbReference>
<feature type="domain" description="Penicillin-binding protein transpeptidase" evidence="11">
    <location>
        <begin position="734"/>
        <end position="966"/>
    </location>
</feature>
<feature type="transmembrane region" description="Helical" evidence="10">
    <location>
        <begin position="409"/>
        <end position="432"/>
    </location>
</feature>
<feature type="compositionally biased region" description="Gly residues" evidence="9">
    <location>
        <begin position="1082"/>
        <end position="1101"/>
    </location>
</feature>
<comment type="catalytic activity">
    <reaction evidence="7">
        <text>Preferential cleavage: (Ac)2-L-Lys-D-Ala-|-D-Ala. Also transpeptidation of peptidyl-alanyl moieties that are N-acyl substituents of D-alanine.</text>
        <dbReference type="EC" id="3.4.16.4"/>
    </reaction>
</comment>
<dbReference type="Pfam" id="PF00905">
    <property type="entry name" value="Transpeptidase"/>
    <property type="match status" value="1"/>
</dbReference>
<keyword evidence="10" id="KW-0812">Transmembrane</keyword>
<evidence type="ECO:0000259" key="11">
    <source>
        <dbReference type="Pfam" id="PF00905"/>
    </source>
</evidence>
<gene>
    <name evidence="13" type="ORF">HGB44_25790</name>
</gene>
<organism evidence="13 14">
    <name type="scientific">Nocardiopsis alborubida</name>
    <dbReference type="NCBI Taxonomy" id="146802"/>
    <lineage>
        <taxon>Bacteria</taxon>
        <taxon>Bacillati</taxon>
        <taxon>Actinomycetota</taxon>
        <taxon>Actinomycetes</taxon>
        <taxon>Streptosporangiales</taxon>
        <taxon>Nocardiopsidaceae</taxon>
        <taxon>Nocardiopsis</taxon>
    </lineage>
</organism>
<dbReference type="GO" id="GO:0006508">
    <property type="term" value="P:proteolysis"/>
    <property type="evidence" value="ECO:0007669"/>
    <property type="project" value="UniProtKB-KW"/>
</dbReference>
<evidence type="ECO:0000256" key="5">
    <source>
        <dbReference type="ARBA" id="ARBA00022801"/>
    </source>
</evidence>
<feature type="compositionally biased region" description="Low complexity" evidence="9">
    <location>
        <begin position="268"/>
        <end position="279"/>
    </location>
</feature>
<protein>
    <submittedName>
        <fullName evidence="13">Penicillin-binding protein</fullName>
    </submittedName>
</protein>
<dbReference type="InterPro" id="IPR001264">
    <property type="entry name" value="Glyco_trans_51"/>
</dbReference>
<feature type="compositionally biased region" description="Low complexity" evidence="9">
    <location>
        <begin position="1033"/>
        <end position="1081"/>
    </location>
</feature>
<feature type="compositionally biased region" description="Gly residues" evidence="9">
    <location>
        <begin position="357"/>
        <end position="383"/>
    </location>
</feature>
<evidence type="ECO:0000256" key="7">
    <source>
        <dbReference type="ARBA" id="ARBA00034000"/>
    </source>
</evidence>
<dbReference type="GO" id="GO:0008658">
    <property type="term" value="F:penicillin binding"/>
    <property type="evidence" value="ECO:0007669"/>
    <property type="project" value="InterPro"/>
</dbReference>
<dbReference type="Proteomes" id="UP000553209">
    <property type="component" value="Unassembled WGS sequence"/>
</dbReference>
<keyword evidence="10" id="KW-1133">Transmembrane helix</keyword>
<keyword evidence="4" id="KW-0808">Transferase</keyword>
<evidence type="ECO:0000256" key="8">
    <source>
        <dbReference type="ARBA" id="ARBA00049902"/>
    </source>
</evidence>
<dbReference type="InterPro" id="IPR023346">
    <property type="entry name" value="Lysozyme-like_dom_sf"/>
</dbReference>
<dbReference type="AlphaFoldDB" id="A0A7X6MJR1"/>
<evidence type="ECO:0000313" key="14">
    <source>
        <dbReference type="Proteomes" id="UP000553209"/>
    </source>
</evidence>
<evidence type="ECO:0000256" key="3">
    <source>
        <dbReference type="ARBA" id="ARBA00022676"/>
    </source>
</evidence>
<feature type="compositionally biased region" description="Low complexity" evidence="9">
    <location>
        <begin position="207"/>
        <end position="218"/>
    </location>
</feature>
<dbReference type="InterPro" id="IPR036950">
    <property type="entry name" value="PBP_transglycosylase"/>
</dbReference>
<keyword evidence="1" id="KW-0121">Carboxypeptidase</keyword>
<dbReference type="PANTHER" id="PTHR32282">
    <property type="entry name" value="BINDING PROTEIN TRANSPEPTIDASE, PUTATIVE-RELATED"/>
    <property type="match status" value="1"/>
</dbReference>
<name>A0A7X6MJR1_9ACTN</name>
<comment type="caution">
    <text evidence="13">The sequence shown here is derived from an EMBL/GenBank/DDBJ whole genome shotgun (WGS) entry which is preliminary data.</text>
</comment>
<evidence type="ECO:0000256" key="6">
    <source>
        <dbReference type="ARBA" id="ARBA00023268"/>
    </source>
</evidence>
<dbReference type="SUPFAM" id="SSF53955">
    <property type="entry name" value="Lysozyme-like"/>
    <property type="match status" value="1"/>
</dbReference>
<evidence type="ECO:0000256" key="2">
    <source>
        <dbReference type="ARBA" id="ARBA00022670"/>
    </source>
</evidence>
<keyword evidence="3" id="KW-0328">Glycosyltransferase</keyword>
<feature type="region of interest" description="Disordered" evidence="9">
    <location>
        <begin position="1"/>
        <end position="399"/>
    </location>
</feature>
<proteinExistence type="predicted"/>
<feature type="region of interest" description="Disordered" evidence="9">
    <location>
        <begin position="1014"/>
        <end position="1112"/>
    </location>
</feature>
<keyword evidence="10" id="KW-0472">Membrane</keyword>
<evidence type="ECO:0000256" key="9">
    <source>
        <dbReference type="SAM" id="MobiDB-lite"/>
    </source>
</evidence>
<evidence type="ECO:0000256" key="4">
    <source>
        <dbReference type="ARBA" id="ARBA00022679"/>
    </source>
</evidence>
<keyword evidence="5" id="KW-0378">Hydrolase</keyword>
<dbReference type="GO" id="GO:0008955">
    <property type="term" value="F:peptidoglycan glycosyltransferase activity"/>
    <property type="evidence" value="ECO:0007669"/>
    <property type="project" value="UniProtKB-EC"/>
</dbReference>
<evidence type="ECO:0000256" key="10">
    <source>
        <dbReference type="SAM" id="Phobius"/>
    </source>
</evidence>
<feature type="compositionally biased region" description="Low complexity" evidence="9">
    <location>
        <begin position="323"/>
        <end position="356"/>
    </location>
</feature>
<evidence type="ECO:0000256" key="1">
    <source>
        <dbReference type="ARBA" id="ARBA00022645"/>
    </source>
</evidence>
<feature type="compositionally biased region" description="Basic and acidic residues" evidence="9">
    <location>
        <begin position="280"/>
        <end position="291"/>
    </location>
</feature>
<dbReference type="GO" id="GO:0009252">
    <property type="term" value="P:peptidoglycan biosynthetic process"/>
    <property type="evidence" value="ECO:0007669"/>
    <property type="project" value="TreeGrafter"/>
</dbReference>
<keyword evidence="6" id="KW-0511">Multifunctional enzyme</keyword>
<feature type="domain" description="Glycosyl transferase family 51" evidence="12">
    <location>
        <begin position="465"/>
        <end position="637"/>
    </location>
</feature>
<sequence length="1112" mass="115718">MPDVICHGGGELSESTHGESGADGQRPGKDTPDTRNTSAEELSDKHTPEGGIPTTEGNQSTHDAPGGEEGVGEQPEPEFISPVTFKTSGTFLRDKVARNLAEQGFGPDDTSGDAAEETSGVPADTYGTDATDASPEAGSPASAGSTGTEEPDTSQDGVRGHGQPPPADRSSAVGDTSVDQDGTAGTGEPPTPAPDQTEPISLDSVRAAASAAEAPGDASENAGTAEDGTDLWSPRGQEDTGAPKSPVAGTVTDVQDFEDGSTGRDESAASAVPAAPDAVAPDRDGEQRIDESSAAETASLWPEPRRLSSYMSESPSDAQGDRGAAPGSTAAGAAGAAAAGAYSGAHGDPTGSSNSGGPSGPTGPGGPKGPAGPGGTGPGGPKGPGDPKARDGKKKGAGQKAKKPLWWRILRVFLIVTGVFFIAGCGVFAFFYTTVEVPDAAKADVLEEGSTFYFADGETEFAYRGTHREILSYDEMTAGGEHVVEAVISAEDRGFWTEPGVSVSGTARGVWSTVTGQQVQGGSTITQQMVRNYYEGITRDVSITRKVREIIIALKVDRGETKEWVMEQYLNTIYFGRNAYGVQAASQAYYHKDVQELEPAEAAFLAAAIQQPTPFGEADVETTPGMERRWEYVVEGMVTTGAITQAEADEMEFPAPEPERPTEGTDLSGYKGYMLQEAMNELERLGFTEDQINRQGYRIVTTFDQGMMDAAYAAVEEMVPPENRPEGVNVGLTTIDPETGEVLAFYGGHDYWENQYDSSFLGAAQTGSAFKPYVLATALEQGYSLNSTVDGRGPRTIAGSRIQNAGNSPGGVMTLTQATQVSNNLGFIELAQEVGFESVRDTVYAAGWPEGSVPDSQLVPVMPLGASSARTVDQASGYATFANGGVHVEAHVVREIVDSEGENVRPEVESNRALEEETAADVTHALQQVVNGGTGTAARLPNHPTAGKTGTTDGSVAAWFVGYTPQLSTAVGIYSGNNESFSIPGYGSLSGGTLPASLWNRYMSNAMEGYEPGSFPNPAFSGTAENWAPDVSTEQPEQPQQPEAPVEPETPTEPEAPTTPEVPTTPETPTTPEWPEFPGPGTEPGTGEGGGGEEGGGGDGGESPPARRDDLW</sequence>
<dbReference type="GO" id="GO:0030288">
    <property type="term" value="C:outer membrane-bounded periplasmic space"/>
    <property type="evidence" value="ECO:0007669"/>
    <property type="project" value="TreeGrafter"/>
</dbReference>
<dbReference type="Pfam" id="PF00912">
    <property type="entry name" value="Transgly"/>
    <property type="match status" value="1"/>
</dbReference>
<dbReference type="PANTHER" id="PTHR32282:SF34">
    <property type="entry name" value="PENICILLIN-BINDING PROTEIN 1A"/>
    <property type="match status" value="1"/>
</dbReference>